<protein>
    <recommendedName>
        <fullName evidence="8">Rhodopsin domain-containing protein</fullName>
    </recommendedName>
</protein>
<feature type="non-terminal residue" evidence="9">
    <location>
        <position position="1"/>
    </location>
</feature>
<comment type="similarity">
    <text evidence="5">Belongs to the SAT4 family.</text>
</comment>
<dbReference type="OrthoDB" id="444631at2759"/>
<dbReference type="Pfam" id="PF20684">
    <property type="entry name" value="Fung_rhodopsin"/>
    <property type="match status" value="1"/>
</dbReference>
<dbReference type="InterPro" id="IPR049326">
    <property type="entry name" value="Rhodopsin_dom_fungi"/>
</dbReference>
<dbReference type="PANTHER" id="PTHR33048">
    <property type="entry name" value="PTH11-LIKE INTEGRAL MEMBRANE PROTEIN (AFU_ORTHOLOGUE AFUA_5G11245)"/>
    <property type="match status" value="1"/>
</dbReference>
<dbReference type="EMBL" id="KZ678132">
    <property type="protein sequence ID" value="PSN69649.1"/>
    <property type="molecule type" value="Genomic_DNA"/>
</dbReference>
<keyword evidence="3 7" id="KW-1133">Transmembrane helix</keyword>
<sequence length="125" mass="14231">VWYTTSSMNIVTDFMIFIVPIPPIFKLQMWTRQKLALIGLFCLGFFTCVISIVRLTTLYRGLNTKDQYWDNAPTAYWSVVELNTGIICACLPTLRPLVRKMYSRSQASSKQYDQSGSDGTIGSQK</sequence>
<feature type="non-terminal residue" evidence="9">
    <location>
        <position position="125"/>
    </location>
</feature>
<accession>A0A2T2NWA7</accession>
<dbReference type="Proteomes" id="UP000240883">
    <property type="component" value="Unassembled WGS sequence"/>
</dbReference>
<dbReference type="PANTHER" id="PTHR33048:SF47">
    <property type="entry name" value="INTEGRAL MEMBRANE PROTEIN-RELATED"/>
    <property type="match status" value="1"/>
</dbReference>
<evidence type="ECO:0000313" key="9">
    <source>
        <dbReference type="EMBL" id="PSN69649.1"/>
    </source>
</evidence>
<proteinExistence type="inferred from homology"/>
<gene>
    <name evidence="9" type="ORF">BS50DRAFT_446823</name>
</gene>
<comment type="subcellular location">
    <subcellularLocation>
        <location evidence="1">Membrane</location>
        <topology evidence="1">Multi-pass membrane protein</topology>
    </subcellularLocation>
</comment>
<evidence type="ECO:0000256" key="4">
    <source>
        <dbReference type="ARBA" id="ARBA00023136"/>
    </source>
</evidence>
<evidence type="ECO:0000256" key="3">
    <source>
        <dbReference type="ARBA" id="ARBA00022989"/>
    </source>
</evidence>
<feature type="domain" description="Rhodopsin" evidence="8">
    <location>
        <begin position="1"/>
        <end position="100"/>
    </location>
</feature>
<evidence type="ECO:0000256" key="6">
    <source>
        <dbReference type="SAM" id="MobiDB-lite"/>
    </source>
</evidence>
<dbReference type="AlphaFoldDB" id="A0A2T2NWA7"/>
<organism evidence="9 10">
    <name type="scientific">Corynespora cassiicola Philippines</name>
    <dbReference type="NCBI Taxonomy" id="1448308"/>
    <lineage>
        <taxon>Eukaryota</taxon>
        <taxon>Fungi</taxon>
        <taxon>Dikarya</taxon>
        <taxon>Ascomycota</taxon>
        <taxon>Pezizomycotina</taxon>
        <taxon>Dothideomycetes</taxon>
        <taxon>Pleosporomycetidae</taxon>
        <taxon>Pleosporales</taxon>
        <taxon>Corynesporascaceae</taxon>
        <taxon>Corynespora</taxon>
    </lineage>
</organism>
<dbReference type="GO" id="GO:0016020">
    <property type="term" value="C:membrane"/>
    <property type="evidence" value="ECO:0007669"/>
    <property type="project" value="UniProtKB-SubCell"/>
</dbReference>
<evidence type="ECO:0000313" key="10">
    <source>
        <dbReference type="Proteomes" id="UP000240883"/>
    </source>
</evidence>
<evidence type="ECO:0000256" key="5">
    <source>
        <dbReference type="ARBA" id="ARBA00038359"/>
    </source>
</evidence>
<feature type="transmembrane region" description="Helical" evidence="7">
    <location>
        <begin position="75"/>
        <end position="94"/>
    </location>
</feature>
<evidence type="ECO:0000256" key="7">
    <source>
        <dbReference type="SAM" id="Phobius"/>
    </source>
</evidence>
<feature type="region of interest" description="Disordered" evidence="6">
    <location>
        <begin position="104"/>
        <end position="125"/>
    </location>
</feature>
<dbReference type="STRING" id="1448308.A0A2T2NWA7"/>
<reference evidence="9 10" key="1">
    <citation type="journal article" date="2018" name="Front. Microbiol.">
        <title>Genome-Wide Analysis of Corynespora cassiicola Leaf Fall Disease Putative Effectors.</title>
        <authorList>
            <person name="Lopez D."/>
            <person name="Ribeiro S."/>
            <person name="Label P."/>
            <person name="Fumanal B."/>
            <person name="Venisse J.S."/>
            <person name="Kohler A."/>
            <person name="de Oliveira R.R."/>
            <person name="Labutti K."/>
            <person name="Lipzen A."/>
            <person name="Lail K."/>
            <person name="Bauer D."/>
            <person name="Ohm R.A."/>
            <person name="Barry K.W."/>
            <person name="Spatafora J."/>
            <person name="Grigoriev I.V."/>
            <person name="Martin F.M."/>
            <person name="Pujade-Renaud V."/>
        </authorList>
    </citation>
    <scope>NUCLEOTIDE SEQUENCE [LARGE SCALE GENOMIC DNA]</scope>
    <source>
        <strain evidence="9 10">Philippines</strain>
    </source>
</reference>
<feature type="transmembrane region" description="Helical" evidence="7">
    <location>
        <begin position="37"/>
        <end position="55"/>
    </location>
</feature>
<keyword evidence="10" id="KW-1185">Reference proteome</keyword>
<evidence type="ECO:0000256" key="2">
    <source>
        <dbReference type="ARBA" id="ARBA00022692"/>
    </source>
</evidence>
<keyword evidence="4 7" id="KW-0472">Membrane</keyword>
<evidence type="ECO:0000256" key="1">
    <source>
        <dbReference type="ARBA" id="ARBA00004141"/>
    </source>
</evidence>
<keyword evidence="2 7" id="KW-0812">Transmembrane</keyword>
<dbReference type="InterPro" id="IPR052337">
    <property type="entry name" value="SAT4-like"/>
</dbReference>
<name>A0A2T2NWA7_CORCC</name>
<evidence type="ECO:0000259" key="8">
    <source>
        <dbReference type="Pfam" id="PF20684"/>
    </source>
</evidence>